<dbReference type="InterPro" id="IPR001680">
    <property type="entry name" value="WD40_rpt"/>
</dbReference>
<accession>A0AAW1WSC4</accession>
<dbReference type="SUPFAM" id="SSF50978">
    <property type="entry name" value="WD40 repeat-like"/>
    <property type="match status" value="1"/>
</dbReference>
<dbReference type="Gene3D" id="2.130.10.10">
    <property type="entry name" value="YVTN repeat-like/Quinoprotein amine dehydrogenase"/>
    <property type="match status" value="2"/>
</dbReference>
<dbReference type="Pfam" id="PF00400">
    <property type="entry name" value="WD40"/>
    <property type="match status" value="2"/>
</dbReference>
<dbReference type="PANTHER" id="PTHR47232">
    <property type="entry name" value="TRANSDUCIN FAMILY PROTEIN / WD-40 REPEAT FAMILY PROTEIN"/>
    <property type="match status" value="1"/>
</dbReference>
<sequence length="553" mass="61854">MSALLKKPKRESVEIDDDDEVAAPNKMMPEENGDPDNRQDQEDALVALIEHRMREVEENRRRVDYYSAKLVEADKRLNESQTKLARLRSQNKAVSTKASPSNGIKSVKEERRSTSPIHLSESSSRNQPQSKTELLIPAVTPKVSQPTKLSGSSGKAQVSSSSQASPSVSSQSFSATKAKGDKSYRSSSKQEVEVQDKGTKRKFEEKEHKELIPMVRTSSNPSIIQCHSNNHISSHHKRKLRCLSLCPVNDQLFATSALDGVVNLWEVQARGSGASLLSTTDCQSPKQRRWPEDIAWYPHGNSLFSVYTADGGDSQVSVLNLNRTQGKARVTFLEAKPHMKGIINSIVFPPWENTCFVTGGSDHAVVLWKETDDVWKPKQLHRIIHSSAVMGVAGMWQKPIILSVGADKRIVGFDANMERTEFKHQIDSKCMSVLPNPCDFNLFMVQAGTHEKQLRLFDIRLRQTEIHAFGWKQESSDSQSALINQAWSPDGLYISSGTADPMIHIFDIRYNAQKPSQSIKAHQKRVFKAVWLRTPPLLISISSDLNVGLHKIS</sequence>
<dbReference type="AlphaFoldDB" id="A0AAW1WSC4"/>
<reference evidence="2 3" key="1">
    <citation type="journal article" date="2023" name="G3 (Bethesda)">
        <title>A chromosome-length genome assembly and annotation of blackberry (Rubus argutus, cv. 'Hillquist').</title>
        <authorList>
            <person name="Bruna T."/>
            <person name="Aryal R."/>
            <person name="Dudchenko O."/>
            <person name="Sargent D.J."/>
            <person name="Mead D."/>
            <person name="Buti M."/>
            <person name="Cavallini A."/>
            <person name="Hytonen T."/>
            <person name="Andres J."/>
            <person name="Pham M."/>
            <person name="Weisz D."/>
            <person name="Mascagni F."/>
            <person name="Usai G."/>
            <person name="Natali L."/>
            <person name="Bassil N."/>
            <person name="Fernandez G.E."/>
            <person name="Lomsadze A."/>
            <person name="Armour M."/>
            <person name="Olukolu B."/>
            <person name="Poorten T."/>
            <person name="Britton C."/>
            <person name="Davik J."/>
            <person name="Ashrafi H."/>
            <person name="Aiden E.L."/>
            <person name="Borodovsky M."/>
            <person name="Worthington M."/>
        </authorList>
    </citation>
    <scope>NUCLEOTIDE SEQUENCE [LARGE SCALE GENOMIC DNA]</scope>
    <source>
        <strain evidence="2">PI 553951</strain>
    </source>
</reference>
<protein>
    <submittedName>
        <fullName evidence="2">Uncharacterized protein</fullName>
    </submittedName>
</protein>
<evidence type="ECO:0000256" key="1">
    <source>
        <dbReference type="SAM" id="MobiDB-lite"/>
    </source>
</evidence>
<dbReference type="InterPro" id="IPR015943">
    <property type="entry name" value="WD40/YVTN_repeat-like_dom_sf"/>
</dbReference>
<dbReference type="SMART" id="SM00320">
    <property type="entry name" value="WD40"/>
    <property type="match status" value="5"/>
</dbReference>
<dbReference type="PANTHER" id="PTHR47232:SF1">
    <property type="entry name" value="TRANSDUCIN FAMILY PROTEIN _ WD-40 REPEAT FAMILY PROTEIN"/>
    <property type="match status" value="1"/>
</dbReference>
<feature type="region of interest" description="Disordered" evidence="1">
    <location>
        <begin position="1"/>
        <end position="44"/>
    </location>
</feature>
<name>A0AAW1WSC4_RUBAR</name>
<dbReference type="InterPro" id="IPR036322">
    <property type="entry name" value="WD40_repeat_dom_sf"/>
</dbReference>
<feature type="compositionally biased region" description="Polar residues" evidence="1">
    <location>
        <begin position="114"/>
        <end position="132"/>
    </location>
</feature>
<evidence type="ECO:0000313" key="3">
    <source>
        <dbReference type="Proteomes" id="UP001457282"/>
    </source>
</evidence>
<comment type="caution">
    <text evidence="2">The sequence shown here is derived from an EMBL/GenBank/DDBJ whole genome shotgun (WGS) entry which is preliminary data.</text>
</comment>
<dbReference type="Proteomes" id="UP001457282">
    <property type="component" value="Unassembled WGS sequence"/>
</dbReference>
<proteinExistence type="predicted"/>
<evidence type="ECO:0000313" key="2">
    <source>
        <dbReference type="EMBL" id="KAK9926533.1"/>
    </source>
</evidence>
<organism evidence="2 3">
    <name type="scientific">Rubus argutus</name>
    <name type="common">Southern blackberry</name>
    <dbReference type="NCBI Taxonomy" id="59490"/>
    <lineage>
        <taxon>Eukaryota</taxon>
        <taxon>Viridiplantae</taxon>
        <taxon>Streptophyta</taxon>
        <taxon>Embryophyta</taxon>
        <taxon>Tracheophyta</taxon>
        <taxon>Spermatophyta</taxon>
        <taxon>Magnoliopsida</taxon>
        <taxon>eudicotyledons</taxon>
        <taxon>Gunneridae</taxon>
        <taxon>Pentapetalae</taxon>
        <taxon>rosids</taxon>
        <taxon>fabids</taxon>
        <taxon>Rosales</taxon>
        <taxon>Rosaceae</taxon>
        <taxon>Rosoideae</taxon>
        <taxon>Rosoideae incertae sedis</taxon>
        <taxon>Rubus</taxon>
    </lineage>
</organism>
<gene>
    <name evidence="2" type="ORF">M0R45_023759</name>
</gene>
<keyword evidence="3" id="KW-1185">Reference proteome</keyword>
<feature type="compositionally biased region" description="Basic and acidic residues" evidence="1">
    <location>
        <begin position="178"/>
        <end position="203"/>
    </location>
</feature>
<feature type="region of interest" description="Disordered" evidence="1">
    <location>
        <begin position="74"/>
        <end position="203"/>
    </location>
</feature>
<feature type="compositionally biased region" description="Low complexity" evidence="1">
    <location>
        <begin position="150"/>
        <end position="175"/>
    </location>
</feature>
<dbReference type="EMBL" id="JBEDUW010000005">
    <property type="protein sequence ID" value="KAK9926533.1"/>
    <property type="molecule type" value="Genomic_DNA"/>
</dbReference>
<feature type="compositionally biased region" description="Polar residues" evidence="1">
    <location>
        <begin position="79"/>
        <end position="104"/>
    </location>
</feature>